<dbReference type="EMBL" id="LCJR01000018">
    <property type="protein sequence ID" value="KKT81513.1"/>
    <property type="molecule type" value="Genomic_DNA"/>
</dbReference>
<accession>A0A0G1KD30</accession>
<name>A0A0G1KD30_9BACT</name>
<gene>
    <name evidence="1" type="ORF">UW79_C0018G0002</name>
</gene>
<protein>
    <recommendedName>
        <fullName evidence="3">Phosphoribosyl-ATP pyrophosphohydrolase</fullName>
    </recommendedName>
</protein>
<evidence type="ECO:0008006" key="3">
    <source>
        <dbReference type="Google" id="ProtNLM"/>
    </source>
</evidence>
<dbReference type="CDD" id="cd11532">
    <property type="entry name" value="NTP-PPase_COG4997"/>
    <property type="match status" value="1"/>
</dbReference>
<evidence type="ECO:0000313" key="2">
    <source>
        <dbReference type="Proteomes" id="UP000034032"/>
    </source>
</evidence>
<organism evidence="1 2">
    <name type="scientific">Candidatus Yanofskybacteria bacterium GW2011_GWA2_44_9</name>
    <dbReference type="NCBI Taxonomy" id="1619025"/>
    <lineage>
        <taxon>Bacteria</taxon>
        <taxon>Candidatus Yanofskyibacteriota</taxon>
    </lineage>
</organism>
<proteinExistence type="predicted"/>
<dbReference type="Proteomes" id="UP000034032">
    <property type="component" value="Unassembled WGS sequence"/>
</dbReference>
<dbReference type="SUPFAM" id="SSF101386">
    <property type="entry name" value="all-alpha NTP pyrophosphatases"/>
    <property type="match status" value="1"/>
</dbReference>
<evidence type="ECO:0000313" key="1">
    <source>
        <dbReference type="EMBL" id="KKT81513.1"/>
    </source>
</evidence>
<reference evidence="1 2" key="1">
    <citation type="journal article" date="2015" name="Nature">
        <title>rRNA introns, odd ribosomes, and small enigmatic genomes across a large radiation of phyla.</title>
        <authorList>
            <person name="Brown C.T."/>
            <person name="Hug L.A."/>
            <person name="Thomas B.C."/>
            <person name="Sharon I."/>
            <person name="Castelle C.J."/>
            <person name="Singh A."/>
            <person name="Wilkins M.J."/>
            <person name="Williams K.H."/>
            <person name="Banfield J.F."/>
        </authorList>
    </citation>
    <scope>NUCLEOTIDE SEQUENCE [LARGE SCALE GENOMIC DNA]</scope>
</reference>
<dbReference type="InterPro" id="IPR038735">
    <property type="entry name" value="MSMEG_1276-like_NTP-PPase_dom"/>
</dbReference>
<dbReference type="PATRIC" id="fig|1619025.3.peg.682"/>
<comment type="caution">
    <text evidence="1">The sequence shown here is derived from an EMBL/GenBank/DDBJ whole genome shotgun (WGS) entry which is preliminary data.</text>
</comment>
<sequence length="106" mass="12214">MIRRGKLVRDNIPEIIRSEGRSPVIHIADDGEFFTKLLDKLREEALEACLAGDDQSLKNELIDIAEIVNAICEFKKFDLNELEQLMAEKAKKRGRFGKRIILEQFV</sequence>
<dbReference type="AlphaFoldDB" id="A0A0G1KD30"/>